<evidence type="ECO:0000256" key="1">
    <source>
        <dbReference type="SAM" id="Phobius"/>
    </source>
</evidence>
<feature type="transmembrane region" description="Helical" evidence="1">
    <location>
        <begin position="49"/>
        <end position="66"/>
    </location>
</feature>
<feature type="transmembrane region" description="Helical" evidence="1">
    <location>
        <begin position="78"/>
        <end position="98"/>
    </location>
</feature>
<proteinExistence type="predicted"/>
<keyword evidence="3" id="KW-1185">Reference proteome</keyword>
<reference evidence="2 3" key="1">
    <citation type="journal article" date="2015" name="Stand. Genomic Sci.">
        <title>Genomic Encyclopedia of Bacterial and Archaeal Type Strains, Phase III: the genomes of soil and plant-associated and newly described type strains.</title>
        <authorList>
            <person name="Whitman W.B."/>
            <person name="Woyke T."/>
            <person name="Klenk H.P."/>
            <person name="Zhou Y."/>
            <person name="Lilburn T.G."/>
            <person name="Beck B.J."/>
            <person name="De Vos P."/>
            <person name="Vandamme P."/>
            <person name="Eisen J.A."/>
            <person name="Garrity G."/>
            <person name="Hugenholtz P."/>
            <person name="Kyrpides N.C."/>
        </authorList>
    </citation>
    <scope>NUCLEOTIDE SEQUENCE [LARGE SCALE GENOMIC DNA]</scope>
    <source>
        <strain evidence="2 3">CGMCC 1.10821</strain>
    </source>
</reference>
<gene>
    <name evidence="2" type="ORF">IP90_03049</name>
</gene>
<dbReference type="Proteomes" id="UP000315167">
    <property type="component" value="Unassembled WGS sequence"/>
</dbReference>
<evidence type="ECO:0000313" key="3">
    <source>
        <dbReference type="Proteomes" id="UP000315167"/>
    </source>
</evidence>
<keyword evidence="1" id="KW-1133">Transmembrane helix</keyword>
<keyword evidence="1" id="KW-0812">Transmembrane</keyword>
<dbReference type="RefSeq" id="WP_242007620.1">
    <property type="nucleotide sequence ID" value="NZ_VLKN01000009.1"/>
</dbReference>
<comment type="caution">
    <text evidence="2">The sequence shown here is derived from an EMBL/GenBank/DDBJ whole genome shotgun (WGS) entry which is preliminary data.</text>
</comment>
<keyword evidence="1" id="KW-0472">Membrane</keyword>
<dbReference type="AlphaFoldDB" id="A0A562KWG1"/>
<organism evidence="2 3">
    <name type="scientific">Luteimonas cucumeris</name>
    <dbReference type="NCBI Taxonomy" id="985012"/>
    <lineage>
        <taxon>Bacteria</taxon>
        <taxon>Pseudomonadati</taxon>
        <taxon>Pseudomonadota</taxon>
        <taxon>Gammaproteobacteria</taxon>
        <taxon>Lysobacterales</taxon>
        <taxon>Lysobacteraceae</taxon>
        <taxon>Luteimonas</taxon>
    </lineage>
</organism>
<dbReference type="EMBL" id="VLKN01000009">
    <property type="protein sequence ID" value="TWH99741.1"/>
    <property type="molecule type" value="Genomic_DNA"/>
</dbReference>
<evidence type="ECO:0000313" key="2">
    <source>
        <dbReference type="EMBL" id="TWH99741.1"/>
    </source>
</evidence>
<name>A0A562KWG1_9GAMM</name>
<accession>A0A562KWG1</accession>
<sequence>MLVLTLSSASLILGLHWGHAGSMGDGSVAPTYAAMRGLGWLRSFGRLSYEIYLSHMFVVFGIVALFRSAGGDLRSGFWWYLPVLLLCWLLGAAIARGFSEPCDRALRRRWLPGRGETGAFELQRLPGDSPAS</sequence>
<protein>
    <submittedName>
        <fullName evidence="2">Uncharacterized protein</fullName>
    </submittedName>
</protein>